<keyword evidence="2" id="KW-1185">Reference proteome</keyword>
<evidence type="ECO:0000313" key="2">
    <source>
        <dbReference type="Proteomes" id="UP001566132"/>
    </source>
</evidence>
<organism evidence="1 2">
    <name type="scientific">Hypothenemus hampei</name>
    <name type="common">Coffee berry borer</name>
    <dbReference type="NCBI Taxonomy" id="57062"/>
    <lineage>
        <taxon>Eukaryota</taxon>
        <taxon>Metazoa</taxon>
        <taxon>Ecdysozoa</taxon>
        <taxon>Arthropoda</taxon>
        <taxon>Hexapoda</taxon>
        <taxon>Insecta</taxon>
        <taxon>Pterygota</taxon>
        <taxon>Neoptera</taxon>
        <taxon>Endopterygota</taxon>
        <taxon>Coleoptera</taxon>
        <taxon>Polyphaga</taxon>
        <taxon>Cucujiformia</taxon>
        <taxon>Curculionidae</taxon>
        <taxon>Scolytinae</taxon>
        <taxon>Hypothenemus</taxon>
    </lineage>
</organism>
<protein>
    <submittedName>
        <fullName evidence="1">Uncharacterized protein</fullName>
    </submittedName>
</protein>
<accession>A0ABD1FI07</accession>
<dbReference type="AlphaFoldDB" id="A0ABD1FI07"/>
<gene>
    <name evidence="1" type="ORF">ABEB36_001705</name>
</gene>
<comment type="caution">
    <text evidence="1">The sequence shown here is derived from an EMBL/GenBank/DDBJ whole genome shotgun (WGS) entry which is preliminary data.</text>
</comment>
<name>A0ABD1FI07_HYPHA</name>
<proteinExistence type="predicted"/>
<dbReference type="EMBL" id="JBDJPC010000001">
    <property type="protein sequence ID" value="KAL1518019.1"/>
    <property type="molecule type" value="Genomic_DNA"/>
</dbReference>
<dbReference type="Proteomes" id="UP001566132">
    <property type="component" value="Unassembled WGS sequence"/>
</dbReference>
<reference evidence="1 2" key="1">
    <citation type="submission" date="2024-05" db="EMBL/GenBank/DDBJ databases">
        <title>Genetic variation in Jamaican populations of the coffee berry borer (Hypothenemus hampei).</title>
        <authorList>
            <person name="Errbii M."/>
            <person name="Myrie A."/>
        </authorList>
    </citation>
    <scope>NUCLEOTIDE SEQUENCE [LARGE SCALE GENOMIC DNA]</scope>
    <source>
        <strain evidence="1">JA-Hopewell-2020-01-JO</strain>
        <tissue evidence="1">Whole body</tissue>
    </source>
</reference>
<evidence type="ECO:0000313" key="1">
    <source>
        <dbReference type="EMBL" id="KAL1518019.1"/>
    </source>
</evidence>
<sequence length="241" mass="28085">MCVSQKYKQKESSRVRRSYVSRAAVVMLKQMPPPFYVQRWQSTTDIMSEHPMRRAAAGFVYHARNSKRKSYPFRPPPDPNFWKDFQPPPQLNYPLKVRDYHMLPSFYRNVMPPPPNINRPLVMMEPPRRWTTSGIPVLPQHQHVPPPCNCGITKSKSVEDVRDVTVEWSETVDYNGNHVKMRGGFEGRHSMEDLLEGGHGKIRQRKAYGLARQVGCILVPRTFYDTPMILNNNITKERFGF</sequence>